<evidence type="ECO:0000313" key="2">
    <source>
        <dbReference type="EMBL" id="CAE4604997.1"/>
    </source>
</evidence>
<name>A0A7S4R6J0_9STRA</name>
<feature type="region of interest" description="Disordered" evidence="1">
    <location>
        <begin position="380"/>
        <end position="458"/>
    </location>
</feature>
<protein>
    <submittedName>
        <fullName evidence="2">Uncharacterized protein</fullName>
    </submittedName>
</protein>
<sequence>MNSFQQWPRPLTSDEITYLHKQGYTSGMIEAFPNLAASTPLRIWIIDNGHLQQTRDATRITGTFEGLQSIDNQSRWDETMDCVAYHTQMYTLYRLPTKLILLNAPIPPAQQACSVGEGTAAEEVRILKQTMTTVTPSGPSHLAQFINHCTHFVSRVAPQLLPSQRIALILATQGRPTVDPGSQNETQVVQEFLHAIQSLASYPVWVVVRLTTNDESTFDFYNDLDKTPGLGFDVLDDFFGEALEIYFRNPWLSYGLPLHRMRESGFRIDVLDEIDERPLTYEELKALACLLFGSTGGLTIPDPRMNWGGFLNAVSVAQSREKAVWNPIRRRLTPWIDLKLLNQMYGQGNVPLQTTPGSNFATMHAAAPVAPAGAFMAQQQQMYQQQQQPVGNAKQSFDPYGQASMPSQQQQQTQQSFPTQPFPQAMHSTPPPQQQQQRPTQQPSATPGPSSTSPNQSIPIVGQKYAATEASQDTSTLKRNILIQWALSPPSYSKLQSIDKLISSVQTIFPPSFGVAQHEYFHKWKPVTHEALLITTTVGDDDDAAASSARILKRAIRKLKFFLHPDKIPKDLDTAQSFLLKMIWDVVADAEAAANL</sequence>
<dbReference type="AlphaFoldDB" id="A0A7S4R6J0"/>
<organism evidence="2">
    <name type="scientific">Ditylum brightwellii</name>
    <dbReference type="NCBI Taxonomy" id="49249"/>
    <lineage>
        <taxon>Eukaryota</taxon>
        <taxon>Sar</taxon>
        <taxon>Stramenopiles</taxon>
        <taxon>Ochrophyta</taxon>
        <taxon>Bacillariophyta</taxon>
        <taxon>Mediophyceae</taxon>
        <taxon>Lithodesmiophycidae</taxon>
        <taxon>Lithodesmiales</taxon>
        <taxon>Lithodesmiaceae</taxon>
        <taxon>Ditylum</taxon>
    </lineage>
</organism>
<reference evidence="2" key="1">
    <citation type="submission" date="2021-01" db="EMBL/GenBank/DDBJ databases">
        <authorList>
            <person name="Corre E."/>
            <person name="Pelletier E."/>
            <person name="Niang G."/>
            <person name="Scheremetjew M."/>
            <person name="Finn R."/>
            <person name="Kale V."/>
            <person name="Holt S."/>
            <person name="Cochrane G."/>
            <person name="Meng A."/>
            <person name="Brown T."/>
            <person name="Cohen L."/>
        </authorList>
    </citation>
    <scope>NUCLEOTIDE SEQUENCE</scope>
    <source>
        <strain evidence="2">GSO104</strain>
    </source>
</reference>
<gene>
    <name evidence="2" type="ORF">DBRI00130_LOCUS13752</name>
</gene>
<feature type="compositionally biased region" description="Low complexity" evidence="1">
    <location>
        <begin position="434"/>
        <end position="454"/>
    </location>
</feature>
<feature type="compositionally biased region" description="Low complexity" evidence="1">
    <location>
        <begin position="406"/>
        <end position="424"/>
    </location>
</feature>
<proteinExistence type="predicted"/>
<accession>A0A7S4R6J0</accession>
<dbReference type="EMBL" id="HBNS01017199">
    <property type="protein sequence ID" value="CAE4604997.1"/>
    <property type="molecule type" value="Transcribed_RNA"/>
</dbReference>
<evidence type="ECO:0000256" key="1">
    <source>
        <dbReference type="SAM" id="MobiDB-lite"/>
    </source>
</evidence>